<comment type="subcellular location">
    <subcellularLocation>
        <location evidence="1 5">Cytoplasm</location>
    </subcellularLocation>
</comment>
<dbReference type="PANTHER" id="PTHR13200">
    <property type="entry name" value="EEF1A LYSINE METHYLTRANSFERASE 1"/>
    <property type="match status" value="1"/>
</dbReference>
<organism evidence="6 7">
    <name type="scientific">Cytospora schulzeri</name>
    <dbReference type="NCBI Taxonomy" id="448051"/>
    <lineage>
        <taxon>Eukaryota</taxon>
        <taxon>Fungi</taxon>
        <taxon>Dikarya</taxon>
        <taxon>Ascomycota</taxon>
        <taxon>Pezizomycotina</taxon>
        <taxon>Sordariomycetes</taxon>
        <taxon>Sordariomycetidae</taxon>
        <taxon>Diaporthales</taxon>
        <taxon>Cytosporaceae</taxon>
        <taxon>Cytospora</taxon>
    </lineage>
</organism>
<dbReference type="OrthoDB" id="206354at2759"/>
<gene>
    <name evidence="5" type="primary">EFM5</name>
    <name evidence="6" type="ORF">VMCG_03683</name>
</gene>
<keyword evidence="3 5" id="KW-0489">Methyltransferase</keyword>
<dbReference type="HAMAP" id="MF_03187">
    <property type="entry name" value="Methyltr_EFM5"/>
    <property type="match status" value="1"/>
</dbReference>
<dbReference type="InterPro" id="IPR019369">
    <property type="entry name" value="Efm5/EEF1AKMT1"/>
</dbReference>
<keyword evidence="7" id="KW-1185">Reference proteome</keyword>
<dbReference type="STRING" id="356882.A0A423WV61"/>
<protein>
    <recommendedName>
        <fullName evidence="5">Protein-lysine N-methyltransferase EFM5</fullName>
        <ecNumber evidence="5">2.1.1.-</ecNumber>
    </recommendedName>
    <alternativeName>
        <fullName evidence="5">Elongation factor methyltransferase 5</fullName>
    </alternativeName>
</protein>
<evidence type="ECO:0000256" key="5">
    <source>
        <dbReference type="HAMAP-Rule" id="MF_03187"/>
    </source>
</evidence>
<dbReference type="GO" id="GO:0016279">
    <property type="term" value="F:protein-lysine N-methyltransferase activity"/>
    <property type="evidence" value="ECO:0007669"/>
    <property type="project" value="UniProtKB-UniRule"/>
</dbReference>
<dbReference type="EC" id="2.1.1.-" evidence="5"/>
<dbReference type="GO" id="GO:0005737">
    <property type="term" value="C:cytoplasm"/>
    <property type="evidence" value="ECO:0007669"/>
    <property type="project" value="UniProtKB-SubCell"/>
</dbReference>
<comment type="caution">
    <text evidence="6">The sequence shown here is derived from an EMBL/GenBank/DDBJ whole genome shotgun (WGS) entry which is preliminary data.</text>
</comment>
<dbReference type="EMBL" id="LKEA01000008">
    <property type="protein sequence ID" value="ROW07424.1"/>
    <property type="molecule type" value="Genomic_DNA"/>
</dbReference>
<dbReference type="Proteomes" id="UP000283895">
    <property type="component" value="Unassembled WGS sequence"/>
</dbReference>
<dbReference type="AlphaFoldDB" id="A0A423WV61"/>
<evidence type="ECO:0000256" key="4">
    <source>
        <dbReference type="ARBA" id="ARBA00022679"/>
    </source>
</evidence>
<dbReference type="InterPro" id="IPR041370">
    <property type="entry name" value="Mlase_EEF1AKMT1/ZCCHC4"/>
</dbReference>
<comment type="function">
    <text evidence="5">S-adenosyl-L-methionine-dependent protein-lysine N-methyltransferase that trimethylates elongation factor 1-alpha at 'Lys-79'.</text>
</comment>
<dbReference type="Pfam" id="PF10237">
    <property type="entry name" value="N6-adenineMlase"/>
    <property type="match status" value="1"/>
</dbReference>
<sequence>MADSDDEPITLSSHALDALKEFYTDRDARAKQFEQLKTEAEDRAAAGGGGAKDSNLKYPLSMEAFGEDWNESQFWYSDETANLFAKQLLDGATAETNIAVVSAPSVFVALKNILGKKASYPADAPRPTLTLLEHDNRFAVFSEFVFYDFMHPIKLPAHLKGSIDCIICDPPFLSEDCQTKAALTVRWMSKSADSKLIVCTGERMETLVTKLYRSFGLKTTDYEPVHARGLSNEFFCYSNMECEQWKLRSEGGGR</sequence>
<reference evidence="6 7" key="1">
    <citation type="submission" date="2015-09" db="EMBL/GenBank/DDBJ databases">
        <title>Host preference determinants of Valsa canker pathogens revealed by comparative genomics.</title>
        <authorList>
            <person name="Yin Z."/>
            <person name="Huang L."/>
        </authorList>
    </citation>
    <scope>NUCLEOTIDE SEQUENCE [LARGE SCALE GENOMIC DNA]</scope>
    <source>
        <strain evidence="6 7">03-1</strain>
    </source>
</reference>
<evidence type="ECO:0000313" key="7">
    <source>
        <dbReference type="Proteomes" id="UP000283895"/>
    </source>
</evidence>
<name>A0A423WV61_9PEZI</name>
<dbReference type="GO" id="GO:0032259">
    <property type="term" value="P:methylation"/>
    <property type="evidence" value="ECO:0007669"/>
    <property type="project" value="UniProtKB-KW"/>
</dbReference>
<evidence type="ECO:0000256" key="3">
    <source>
        <dbReference type="ARBA" id="ARBA00022603"/>
    </source>
</evidence>
<evidence type="ECO:0000256" key="2">
    <source>
        <dbReference type="ARBA" id="ARBA00022490"/>
    </source>
</evidence>
<keyword evidence="2 5" id="KW-0963">Cytoplasm</keyword>
<evidence type="ECO:0000256" key="1">
    <source>
        <dbReference type="ARBA" id="ARBA00004496"/>
    </source>
</evidence>
<dbReference type="PANTHER" id="PTHR13200:SF0">
    <property type="entry name" value="EEF1A LYSINE METHYLTRANSFERASE 1"/>
    <property type="match status" value="1"/>
</dbReference>
<comment type="similarity">
    <text evidence="5">Belongs to the class I-like SAM-binding methyltransferase superfamily. EFM5 family.</text>
</comment>
<keyword evidence="4 5" id="KW-0808">Transferase</keyword>
<accession>A0A423WV61</accession>
<evidence type="ECO:0000313" key="6">
    <source>
        <dbReference type="EMBL" id="ROW07424.1"/>
    </source>
</evidence>
<proteinExistence type="inferred from homology"/>